<protein>
    <submittedName>
        <fullName evidence="4">Uncharacterized protein</fullName>
    </submittedName>
</protein>
<evidence type="ECO:0000313" key="4">
    <source>
        <dbReference type="EMBL" id="SMN18056.1"/>
    </source>
</evidence>
<dbReference type="Pfam" id="PF02936">
    <property type="entry name" value="COX4"/>
    <property type="match status" value="1"/>
</dbReference>
<dbReference type="GO" id="GO:0005739">
    <property type="term" value="C:mitochondrion"/>
    <property type="evidence" value="ECO:0007669"/>
    <property type="project" value="UniProtKB-SubCell"/>
</dbReference>
<evidence type="ECO:0000256" key="3">
    <source>
        <dbReference type="SAM" id="Phobius"/>
    </source>
</evidence>
<keyword evidence="3" id="KW-1133">Transmembrane helix</keyword>
<accession>A0A1X7QYI3</accession>
<dbReference type="EMBL" id="FXLY01000002">
    <property type="protein sequence ID" value="SMN18056.1"/>
    <property type="molecule type" value="Genomic_DNA"/>
</dbReference>
<dbReference type="OrthoDB" id="186013at2759"/>
<feature type="transmembrane region" description="Helical" evidence="3">
    <location>
        <begin position="126"/>
        <end position="147"/>
    </location>
</feature>
<gene>
    <name evidence="4" type="ORF">KASA_0Q04653G</name>
</gene>
<sequence>MSWFVGCGSRAVSRSMFVRCAGTPKVNNFLQVFHSKVSYSSVHEGIDGTIYSPPSLVDIPKRWSPMKNMALQDEIKEYLDWKMQGSWTEMAREEQIASFYLAYGSWGPRSNNNVDGKNTEINVTYFIFRVLFNVTLLGALGVSYINWKHDKDMDLNDV</sequence>
<comment type="subcellular location">
    <subcellularLocation>
        <location evidence="1">Mitochondrion</location>
    </subcellularLocation>
</comment>
<dbReference type="STRING" id="1789683.A0A1X7QYI3"/>
<proteinExistence type="predicted"/>
<dbReference type="SUPFAM" id="SSF81406">
    <property type="entry name" value="Mitochondrial cytochrome c oxidase subunit IV"/>
    <property type="match status" value="1"/>
</dbReference>
<reference evidence="4 5" key="1">
    <citation type="submission" date="2017-04" db="EMBL/GenBank/DDBJ databases">
        <authorList>
            <person name="Afonso C.L."/>
            <person name="Miller P.J."/>
            <person name="Scott M.A."/>
            <person name="Spackman E."/>
            <person name="Goraichik I."/>
            <person name="Dimitrov K.M."/>
            <person name="Suarez D.L."/>
            <person name="Swayne D.E."/>
        </authorList>
    </citation>
    <scope>NUCLEOTIDE SEQUENCE [LARGE SCALE GENOMIC DNA]</scope>
</reference>
<dbReference type="PANTHER" id="PTHR10707:SF9">
    <property type="entry name" value="MAINTENANCE OF TELOMERE CAPPING PROTEIN 3, MITOCHONDRIAL"/>
    <property type="match status" value="1"/>
</dbReference>
<keyword evidence="3" id="KW-0472">Membrane</keyword>
<keyword evidence="2" id="KW-0496">Mitochondrion</keyword>
<evidence type="ECO:0000313" key="5">
    <source>
        <dbReference type="Proteomes" id="UP000196158"/>
    </source>
</evidence>
<evidence type="ECO:0000256" key="2">
    <source>
        <dbReference type="ARBA" id="ARBA00023128"/>
    </source>
</evidence>
<keyword evidence="3" id="KW-0812">Transmembrane</keyword>
<dbReference type="InterPro" id="IPR036639">
    <property type="entry name" value="Cyt_c_oxidase_su4_sf"/>
</dbReference>
<evidence type="ECO:0000256" key="1">
    <source>
        <dbReference type="ARBA" id="ARBA00004173"/>
    </source>
</evidence>
<dbReference type="GO" id="GO:0045277">
    <property type="term" value="C:respiratory chain complex IV"/>
    <property type="evidence" value="ECO:0007669"/>
    <property type="project" value="InterPro"/>
</dbReference>
<name>A0A1X7QYI3_9SACH</name>
<dbReference type="PANTHER" id="PTHR10707">
    <property type="entry name" value="CYTOCHROME C OXIDASE SUBUNIT IV"/>
    <property type="match status" value="1"/>
</dbReference>
<dbReference type="Proteomes" id="UP000196158">
    <property type="component" value="Unassembled WGS sequence"/>
</dbReference>
<dbReference type="Gene3D" id="1.10.442.10">
    <property type="entry name" value="Cytochrome c oxidase subunit IV"/>
    <property type="match status" value="1"/>
</dbReference>
<keyword evidence="5" id="KW-1185">Reference proteome</keyword>
<dbReference type="GO" id="GO:0006123">
    <property type="term" value="P:mitochondrial electron transport, cytochrome c to oxygen"/>
    <property type="evidence" value="ECO:0007669"/>
    <property type="project" value="InterPro"/>
</dbReference>
<organism evidence="4 5">
    <name type="scientific">Maudiozyma saulgeensis</name>
    <dbReference type="NCBI Taxonomy" id="1789683"/>
    <lineage>
        <taxon>Eukaryota</taxon>
        <taxon>Fungi</taxon>
        <taxon>Dikarya</taxon>
        <taxon>Ascomycota</taxon>
        <taxon>Saccharomycotina</taxon>
        <taxon>Saccharomycetes</taxon>
        <taxon>Saccharomycetales</taxon>
        <taxon>Saccharomycetaceae</taxon>
        <taxon>Maudiozyma</taxon>
    </lineage>
</organism>
<dbReference type="AlphaFoldDB" id="A0A1X7QYI3"/>
<dbReference type="InterPro" id="IPR004203">
    <property type="entry name" value="Cyt_c_oxidase_su4_fam"/>
</dbReference>